<dbReference type="Proteomes" id="UP000789525">
    <property type="component" value="Unassembled WGS sequence"/>
</dbReference>
<sequence>MVKLALFFKAELENVTDVGPGDEGDIWHFKVKCTHCNEPNENWVGVSQLAQNEIAGSRGIANFVMNCKFCGRQEIDQTSVKPYTIENSGKFAQIAVIECRGLEITDFDPMTGFKAKGVDSGTIFESIDLTEGDWAEYDEKAEVPVRISDIKSKFKRA</sequence>
<protein>
    <submittedName>
        <fullName evidence="1">16514_t:CDS:1</fullName>
    </submittedName>
</protein>
<accession>A0ACA9NHF3</accession>
<evidence type="ECO:0000313" key="2">
    <source>
        <dbReference type="Proteomes" id="UP000789525"/>
    </source>
</evidence>
<proteinExistence type="predicted"/>
<organism evidence="1 2">
    <name type="scientific">Acaulospora colombiana</name>
    <dbReference type="NCBI Taxonomy" id="27376"/>
    <lineage>
        <taxon>Eukaryota</taxon>
        <taxon>Fungi</taxon>
        <taxon>Fungi incertae sedis</taxon>
        <taxon>Mucoromycota</taxon>
        <taxon>Glomeromycotina</taxon>
        <taxon>Glomeromycetes</taxon>
        <taxon>Diversisporales</taxon>
        <taxon>Acaulosporaceae</taxon>
        <taxon>Acaulospora</taxon>
    </lineage>
</organism>
<evidence type="ECO:0000313" key="1">
    <source>
        <dbReference type="EMBL" id="CAG8655751.1"/>
    </source>
</evidence>
<gene>
    <name evidence="1" type="ORF">ACOLOM_LOCUS8397</name>
</gene>
<reference evidence="1" key="1">
    <citation type="submission" date="2021-06" db="EMBL/GenBank/DDBJ databases">
        <authorList>
            <person name="Kallberg Y."/>
            <person name="Tangrot J."/>
            <person name="Rosling A."/>
        </authorList>
    </citation>
    <scope>NUCLEOTIDE SEQUENCE</scope>
    <source>
        <strain evidence="1">CL356</strain>
    </source>
</reference>
<keyword evidence="2" id="KW-1185">Reference proteome</keyword>
<comment type="caution">
    <text evidence="1">The sequence shown here is derived from an EMBL/GenBank/DDBJ whole genome shotgun (WGS) entry which is preliminary data.</text>
</comment>
<name>A0ACA9NHF3_9GLOM</name>
<dbReference type="EMBL" id="CAJVPT010021606">
    <property type="protein sequence ID" value="CAG8655751.1"/>
    <property type="molecule type" value="Genomic_DNA"/>
</dbReference>